<evidence type="ECO:0000256" key="2">
    <source>
        <dbReference type="PROSITE-ProRule" id="PRU00708"/>
    </source>
</evidence>
<dbReference type="AlphaFoldDB" id="A0A7I8J730"/>
<dbReference type="PANTHER" id="PTHR47926">
    <property type="entry name" value="PENTATRICOPEPTIDE REPEAT-CONTAINING PROTEIN"/>
    <property type="match status" value="1"/>
</dbReference>
<dbReference type="InterPro" id="IPR046960">
    <property type="entry name" value="PPR_At4g14850-like_plant"/>
</dbReference>
<keyword evidence="1" id="KW-0677">Repeat</keyword>
<dbReference type="NCBIfam" id="TIGR00756">
    <property type="entry name" value="PPR"/>
    <property type="match status" value="3"/>
</dbReference>
<dbReference type="FunFam" id="1.25.40.10:FF:000344">
    <property type="entry name" value="Pentatricopeptide repeat-containing protein"/>
    <property type="match status" value="1"/>
</dbReference>
<keyword evidence="4" id="KW-1185">Reference proteome</keyword>
<feature type="repeat" description="PPR" evidence="2">
    <location>
        <begin position="280"/>
        <end position="314"/>
    </location>
</feature>
<dbReference type="Proteomes" id="UP001189122">
    <property type="component" value="Unassembled WGS sequence"/>
</dbReference>
<dbReference type="InterPro" id="IPR002885">
    <property type="entry name" value="PPR_rpt"/>
</dbReference>
<dbReference type="EMBL" id="LR743596">
    <property type="protein sequence ID" value="CAA2626738.1"/>
    <property type="molecule type" value="Genomic_DNA"/>
</dbReference>
<evidence type="ECO:0000313" key="4">
    <source>
        <dbReference type="Proteomes" id="UP001189122"/>
    </source>
</evidence>
<evidence type="ECO:0000313" key="3">
    <source>
        <dbReference type="EMBL" id="CAA2626738.1"/>
    </source>
</evidence>
<sequence>MWGVRVASRALFLPGNGAGSKFHWKPCICSSASKQIFRDELVTLIGDPSIHVHAGGLGDSLAARDMFGRMADQHGAPCVSTLYFHAKRGEDAQAFMHLSRLRRWGLKPNEVILSALVGICGRPNRIDHGMGLHCFILKQGFQDHHFIASSLVVMYSKCARVDSARRFFEERAVYDCISWNSMISAYLRNGMSKEAIDLFSDAVGRVSDRLALVNNFTLSSVLKACALSGSIRPGRSVHGLVVKLDFEWDVVLAGSLMTMYSKHGCLGRARLIFEKLGERDLVAWNAMISGYVQFSHDEEAMKLFQRMQLEGFLPNEITLTSVLKASAGLEDIDLGKCLHAYVTKRGHISDSFAGTALVDMYSKCSEIKDAEHAFMVVRGRSLVSFNALISGYCLMGDHERAMLAYINLLKQAMRPDPLTLTGLLCSCSSKALGEGSQAHCHAIKLGFDSDISLGILWSVFMPSVASQTADEFSTSAVIKVLADWAAAEQGKHLHTLVIKMGLESAVFVATGLVDMYCKCGMVEDSFKVFVSMSLRNDVAWNVMITGLGHNGRCTKSLELFHEMVDIGVTPNAVTFIGVLAACNHAGLVDEGRSYFDLMGSRFGISPSIEHYTCMVSLLARTGRFHEAELLMNACSSLPDPVMWRSFLASCRVRRSEERPSRASKERLLSAPDVCSSSYVLLSNLFAEEGLWPEVAEIRSSMRELGMSKEPGCSWIAVRNETHVFTAEQKSGFPDHMRATLFLVHSEMRAGG</sequence>
<dbReference type="Pfam" id="PF13041">
    <property type="entry name" value="PPR_2"/>
    <property type="match status" value="2"/>
</dbReference>
<dbReference type="PROSITE" id="PS51375">
    <property type="entry name" value="PPR"/>
    <property type="match status" value="4"/>
</dbReference>
<reference evidence="3 4" key="1">
    <citation type="submission" date="2019-12" db="EMBL/GenBank/DDBJ databases">
        <authorList>
            <person name="Scholz U."/>
            <person name="Mascher M."/>
            <person name="Fiebig A."/>
        </authorList>
    </citation>
    <scope>NUCLEOTIDE SEQUENCE</scope>
</reference>
<evidence type="ECO:0000256" key="1">
    <source>
        <dbReference type="ARBA" id="ARBA00022737"/>
    </source>
</evidence>
<organism evidence="3">
    <name type="scientific">Spirodela intermedia</name>
    <name type="common">Intermediate duckweed</name>
    <dbReference type="NCBI Taxonomy" id="51605"/>
    <lineage>
        <taxon>Eukaryota</taxon>
        <taxon>Viridiplantae</taxon>
        <taxon>Streptophyta</taxon>
        <taxon>Embryophyta</taxon>
        <taxon>Tracheophyta</taxon>
        <taxon>Spermatophyta</taxon>
        <taxon>Magnoliopsida</taxon>
        <taxon>Liliopsida</taxon>
        <taxon>Araceae</taxon>
        <taxon>Lemnoideae</taxon>
        <taxon>Spirodela</taxon>
    </lineage>
</organism>
<dbReference type="PANTHER" id="PTHR47926:SF471">
    <property type="entry name" value="DYW DOMAIN-CONTAINING PROTEIN"/>
    <property type="match status" value="1"/>
</dbReference>
<dbReference type="GO" id="GO:0009451">
    <property type="term" value="P:RNA modification"/>
    <property type="evidence" value="ECO:0007669"/>
    <property type="project" value="InterPro"/>
</dbReference>
<dbReference type="GO" id="GO:0003723">
    <property type="term" value="F:RNA binding"/>
    <property type="evidence" value="ECO:0007669"/>
    <property type="project" value="InterPro"/>
</dbReference>
<dbReference type="EMBL" id="CACRZD030000009">
    <property type="protein sequence ID" value="CAA6666036.1"/>
    <property type="molecule type" value="Genomic_DNA"/>
</dbReference>
<name>A0A7I8J730_SPIIN</name>
<feature type="repeat" description="PPR" evidence="2">
    <location>
        <begin position="175"/>
        <end position="205"/>
    </location>
</feature>
<accession>A0A7I8J730</accession>
<proteinExistence type="predicted"/>
<feature type="repeat" description="PPR" evidence="2">
    <location>
        <begin position="381"/>
        <end position="415"/>
    </location>
</feature>
<dbReference type="Gene3D" id="1.25.40.10">
    <property type="entry name" value="Tetratricopeptide repeat domain"/>
    <property type="match status" value="5"/>
</dbReference>
<dbReference type="InterPro" id="IPR011990">
    <property type="entry name" value="TPR-like_helical_dom_sf"/>
</dbReference>
<dbReference type="InterPro" id="IPR046848">
    <property type="entry name" value="E_motif"/>
</dbReference>
<feature type="repeat" description="PPR" evidence="2">
    <location>
        <begin position="536"/>
        <end position="570"/>
    </location>
</feature>
<dbReference type="FunFam" id="1.25.40.10:FF:001093">
    <property type="entry name" value="Pentatricopeptide repeat-containing protein At2g34400"/>
    <property type="match status" value="1"/>
</dbReference>
<protein>
    <submittedName>
        <fullName evidence="3">Uncharacterized protein</fullName>
    </submittedName>
</protein>
<dbReference type="Pfam" id="PF20431">
    <property type="entry name" value="E_motif"/>
    <property type="match status" value="1"/>
</dbReference>
<dbReference type="Pfam" id="PF01535">
    <property type="entry name" value="PPR"/>
    <property type="match status" value="5"/>
</dbReference>
<gene>
    <name evidence="3" type="ORF">SI7747_09012425</name>
</gene>